<feature type="transmembrane region" description="Helical" evidence="5">
    <location>
        <begin position="80"/>
        <end position="102"/>
    </location>
</feature>
<evidence type="ECO:0000313" key="7">
    <source>
        <dbReference type="Proteomes" id="UP001458880"/>
    </source>
</evidence>
<accession>A0AAW1JEL0</accession>
<gene>
    <name evidence="6" type="ORF">QE152_g30442</name>
</gene>
<dbReference type="EMBL" id="JASPKY010000410">
    <property type="protein sequence ID" value="KAK9701651.1"/>
    <property type="molecule type" value="Genomic_DNA"/>
</dbReference>
<sequence length="223" mass="24788">MIVQENVAKIIVIVCTTILTIIGVVSIIMAIVALNKRNKSLENPKLIKTLTLGQTIIPAVIIGTTGLAWVALWRRCKTLYLIYAIVMLLFGIGMLTICIMSFTMMESTIDKSKSDLVDRLKVHYSKYIEDNETRDKVDTMHNNFACCGPDKPIKIHNVYPISCCKILSDGKCLKPYQTGCADATITYTKQKVQCIGPVSFVFTLLLLCSGLAAVTVRQHIKKK</sequence>
<evidence type="ECO:0000256" key="2">
    <source>
        <dbReference type="ARBA" id="ARBA00022692"/>
    </source>
</evidence>
<feature type="transmembrane region" description="Helical" evidence="5">
    <location>
        <begin position="195"/>
        <end position="216"/>
    </location>
</feature>
<feature type="transmembrane region" description="Helical" evidence="5">
    <location>
        <begin position="7"/>
        <end position="32"/>
    </location>
</feature>
<evidence type="ECO:0000313" key="6">
    <source>
        <dbReference type="EMBL" id="KAK9701651.1"/>
    </source>
</evidence>
<dbReference type="AlphaFoldDB" id="A0AAW1JEL0"/>
<keyword evidence="4 5" id="KW-0472">Membrane</keyword>
<dbReference type="Gene3D" id="1.10.1450.10">
    <property type="entry name" value="Tetraspanin"/>
    <property type="match status" value="1"/>
</dbReference>
<dbReference type="InterPro" id="IPR018499">
    <property type="entry name" value="Tetraspanin/Peripherin"/>
</dbReference>
<proteinExistence type="predicted"/>
<name>A0AAW1JEL0_POPJA</name>
<dbReference type="InterPro" id="IPR008952">
    <property type="entry name" value="Tetraspanin_EC2_sf"/>
</dbReference>
<feature type="transmembrane region" description="Helical" evidence="5">
    <location>
        <begin position="52"/>
        <end position="73"/>
    </location>
</feature>
<dbReference type="CDD" id="cd03127">
    <property type="entry name" value="tetraspanin_LEL"/>
    <property type="match status" value="1"/>
</dbReference>
<dbReference type="Pfam" id="PF00335">
    <property type="entry name" value="Tetraspanin"/>
    <property type="match status" value="1"/>
</dbReference>
<keyword evidence="3 5" id="KW-1133">Transmembrane helix</keyword>
<keyword evidence="7" id="KW-1185">Reference proteome</keyword>
<reference evidence="6 7" key="1">
    <citation type="journal article" date="2024" name="BMC Genomics">
        <title>De novo assembly and annotation of Popillia japonica's genome with initial clues to its potential as an invasive pest.</title>
        <authorList>
            <person name="Cucini C."/>
            <person name="Boschi S."/>
            <person name="Funari R."/>
            <person name="Cardaioli E."/>
            <person name="Iannotti N."/>
            <person name="Marturano G."/>
            <person name="Paoli F."/>
            <person name="Bruttini M."/>
            <person name="Carapelli A."/>
            <person name="Frati F."/>
            <person name="Nardi F."/>
        </authorList>
    </citation>
    <scope>NUCLEOTIDE SEQUENCE [LARGE SCALE GENOMIC DNA]</scope>
    <source>
        <strain evidence="6">DMR45628</strain>
    </source>
</reference>
<keyword evidence="2 5" id="KW-0812">Transmembrane</keyword>
<evidence type="ECO:0000256" key="3">
    <source>
        <dbReference type="ARBA" id="ARBA00022989"/>
    </source>
</evidence>
<evidence type="ECO:0000256" key="1">
    <source>
        <dbReference type="ARBA" id="ARBA00004141"/>
    </source>
</evidence>
<evidence type="ECO:0000256" key="5">
    <source>
        <dbReference type="SAM" id="Phobius"/>
    </source>
</evidence>
<dbReference type="Proteomes" id="UP001458880">
    <property type="component" value="Unassembled WGS sequence"/>
</dbReference>
<dbReference type="GO" id="GO:0016020">
    <property type="term" value="C:membrane"/>
    <property type="evidence" value="ECO:0007669"/>
    <property type="project" value="UniProtKB-SubCell"/>
</dbReference>
<comment type="subcellular location">
    <subcellularLocation>
        <location evidence="1">Membrane</location>
        <topology evidence="1">Multi-pass membrane protein</topology>
    </subcellularLocation>
</comment>
<evidence type="ECO:0000256" key="4">
    <source>
        <dbReference type="ARBA" id="ARBA00023136"/>
    </source>
</evidence>
<protein>
    <submittedName>
        <fullName evidence="6">Tetraspanin family</fullName>
    </submittedName>
</protein>
<comment type="caution">
    <text evidence="6">The sequence shown here is derived from an EMBL/GenBank/DDBJ whole genome shotgun (WGS) entry which is preliminary data.</text>
</comment>
<dbReference type="SUPFAM" id="SSF48652">
    <property type="entry name" value="Tetraspanin"/>
    <property type="match status" value="1"/>
</dbReference>
<organism evidence="6 7">
    <name type="scientific">Popillia japonica</name>
    <name type="common">Japanese beetle</name>
    <dbReference type="NCBI Taxonomy" id="7064"/>
    <lineage>
        <taxon>Eukaryota</taxon>
        <taxon>Metazoa</taxon>
        <taxon>Ecdysozoa</taxon>
        <taxon>Arthropoda</taxon>
        <taxon>Hexapoda</taxon>
        <taxon>Insecta</taxon>
        <taxon>Pterygota</taxon>
        <taxon>Neoptera</taxon>
        <taxon>Endopterygota</taxon>
        <taxon>Coleoptera</taxon>
        <taxon>Polyphaga</taxon>
        <taxon>Scarabaeiformia</taxon>
        <taxon>Scarabaeidae</taxon>
        <taxon>Rutelinae</taxon>
        <taxon>Popillia</taxon>
    </lineage>
</organism>